<feature type="domain" description="Protein kinase" evidence="6">
    <location>
        <begin position="342"/>
        <end position="688"/>
    </location>
</feature>
<feature type="coiled-coil region" evidence="5">
    <location>
        <begin position="523"/>
        <end position="550"/>
    </location>
</feature>
<keyword evidence="8" id="KW-1185">Reference proteome</keyword>
<proteinExistence type="predicted"/>
<dbReference type="Pfam" id="PF07714">
    <property type="entry name" value="PK_Tyr_Ser-Thr"/>
    <property type="match status" value="2"/>
</dbReference>
<dbReference type="Pfam" id="PF00069">
    <property type="entry name" value="Pkinase"/>
    <property type="match status" value="2"/>
</dbReference>
<dbReference type="PROSITE" id="PS00108">
    <property type="entry name" value="PROTEIN_KINASE_ST"/>
    <property type="match status" value="1"/>
</dbReference>
<comment type="caution">
    <text evidence="7">The sequence shown here is derived from an EMBL/GenBank/DDBJ whole genome shotgun (WGS) entry which is preliminary data.</text>
</comment>
<dbReference type="SUPFAM" id="SSF56112">
    <property type="entry name" value="Protein kinase-like (PK-like)"/>
    <property type="match status" value="3"/>
</dbReference>
<keyword evidence="2 4" id="KW-0547">Nucleotide-binding</keyword>
<dbReference type="PROSITE" id="PS00107">
    <property type="entry name" value="PROTEIN_KINASE_ATP"/>
    <property type="match status" value="2"/>
</dbReference>
<dbReference type="InterPro" id="IPR017441">
    <property type="entry name" value="Protein_kinase_ATP_BS"/>
</dbReference>
<feature type="domain" description="Protein kinase" evidence="6">
    <location>
        <begin position="13"/>
        <end position="271"/>
    </location>
</feature>
<evidence type="ECO:0000256" key="3">
    <source>
        <dbReference type="ARBA" id="ARBA00022840"/>
    </source>
</evidence>
<protein>
    <recommendedName>
        <fullName evidence="6">Protein kinase domain-containing protein</fullName>
    </recommendedName>
</protein>
<evidence type="ECO:0000259" key="6">
    <source>
        <dbReference type="PROSITE" id="PS50011"/>
    </source>
</evidence>
<keyword evidence="5" id="KW-0175">Coiled coil</keyword>
<dbReference type="InterPro" id="IPR011009">
    <property type="entry name" value="Kinase-like_dom_sf"/>
</dbReference>
<dbReference type="PANTHER" id="PTHR44329:SF214">
    <property type="entry name" value="PROTEIN KINASE DOMAIN-CONTAINING PROTEIN"/>
    <property type="match status" value="1"/>
</dbReference>
<keyword evidence="1" id="KW-0808">Transferase</keyword>
<dbReference type="PROSITE" id="PS50011">
    <property type="entry name" value="PROTEIN_KINASE_DOM"/>
    <property type="match status" value="3"/>
</dbReference>
<feature type="domain" description="Protein kinase" evidence="6">
    <location>
        <begin position="748"/>
        <end position="1018"/>
    </location>
</feature>
<evidence type="ECO:0000313" key="8">
    <source>
        <dbReference type="Proteomes" id="UP001470230"/>
    </source>
</evidence>
<feature type="binding site" evidence="4">
    <location>
        <position position="777"/>
    </location>
    <ligand>
        <name>ATP</name>
        <dbReference type="ChEBI" id="CHEBI:30616"/>
    </ligand>
</feature>
<dbReference type="EMBL" id="JAPFFF010000037">
    <property type="protein sequence ID" value="KAK8842721.1"/>
    <property type="molecule type" value="Genomic_DNA"/>
</dbReference>
<dbReference type="InterPro" id="IPR001245">
    <property type="entry name" value="Ser-Thr/Tyr_kinase_cat_dom"/>
</dbReference>
<dbReference type="PANTHER" id="PTHR44329">
    <property type="entry name" value="SERINE/THREONINE-PROTEIN KINASE TNNI3K-RELATED"/>
    <property type="match status" value="1"/>
</dbReference>
<dbReference type="InterPro" id="IPR051681">
    <property type="entry name" value="Ser/Thr_Kinases-Pseudokinases"/>
</dbReference>
<dbReference type="InterPro" id="IPR000719">
    <property type="entry name" value="Prot_kinase_dom"/>
</dbReference>
<evidence type="ECO:0000313" key="7">
    <source>
        <dbReference type="EMBL" id="KAK8842721.1"/>
    </source>
</evidence>
<evidence type="ECO:0000256" key="5">
    <source>
        <dbReference type="SAM" id="Coils"/>
    </source>
</evidence>
<keyword evidence="1" id="KW-0723">Serine/threonine-protein kinase</keyword>
<reference evidence="7 8" key="1">
    <citation type="submission" date="2024-04" db="EMBL/GenBank/DDBJ databases">
        <title>Tritrichomonas musculus Genome.</title>
        <authorList>
            <person name="Alves-Ferreira E."/>
            <person name="Grigg M."/>
            <person name="Lorenzi H."/>
            <person name="Galac M."/>
        </authorList>
    </citation>
    <scope>NUCLEOTIDE SEQUENCE [LARGE SCALE GENOMIC DNA]</scope>
    <source>
        <strain evidence="7 8">EAF2021</strain>
    </source>
</reference>
<dbReference type="SMART" id="SM00220">
    <property type="entry name" value="S_TKc"/>
    <property type="match status" value="3"/>
</dbReference>
<evidence type="ECO:0000256" key="2">
    <source>
        <dbReference type="ARBA" id="ARBA00022741"/>
    </source>
</evidence>
<evidence type="ECO:0000256" key="4">
    <source>
        <dbReference type="PROSITE-ProRule" id="PRU10141"/>
    </source>
</evidence>
<organism evidence="7 8">
    <name type="scientific">Tritrichomonas musculus</name>
    <dbReference type="NCBI Taxonomy" id="1915356"/>
    <lineage>
        <taxon>Eukaryota</taxon>
        <taxon>Metamonada</taxon>
        <taxon>Parabasalia</taxon>
        <taxon>Tritrichomonadida</taxon>
        <taxon>Tritrichomonadidae</taxon>
        <taxon>Tritrichomonas</taxon>
    </lineage>
</organism>
<dbReference type="Gene3D" id="1.10.510.10">
    <property type="entry name" value="Transferase(Phosphotransferase) domain 1"/>
    <property type="match status" value="4"/>
</dbReference>
<sequence>MFEFVNLDNFEDLELIANKGEYEFHKIRQKDTDTLYYAIIYTDELEDIGKNQITNLYRELSIYPTLNHPSIVKFIGYSPVNFSSDPNPVIITEYSPMHALNPSLFTDNTKKLIVIYGIASAMSYLHSHDVIHRDLKFDNISIDDRLFPKIGGFHLCKEINPDAPEQSHFIKGTPAYLAPEIITNHEYSKASDVYSFSLLFYQLMTNDDIYQDISERPDLLFQRVTNGERPNKFGNLPLCYRNLIEKCWSQKQSERPTFEEIVEQLRNDPQFAIDGVRNDEFKEYVKYIDNAEVTFDQSRGIRQNDDFFESRNFEFNFCVQTIFDTELDNVNLYMRYFDLKNFTKERKIGIGRFSNTYEIIYHDSSGIRYAPFAAKIFNEKLTDLYDIYSQEVIINSQLNHPCICRFIGYNPASFNGKKYPIIVSECCPNSSLDVLMSLERKKIHFHNWNETTKLIIAYGIASGMAYMHSQNIVHRDLNPTNVFLDINLFPKIGDFGTADYFYDQIKENQQFNEYKSYNENKQINEYKELNDNQNCNENQQQNEYKELNENQECNTKKECNENNGSEKDDYSDEEDEYYDEYSESFVINKTPRYMAPETLMDNLSNKASDVYSFGLILYELITNEIPFDGLNSYEIVKTVVIKEKRPNFNKEIPSCYRNLIENCWSQNYQERPTFDSIVSLLRTDKSFITEGVENETFQKYIQFIDGLNVAFEKVPKEDIMNTHYDLIRKDTNQLSITVDSIDLSKFEINKEDKLGEGSFGKVYKVIEKETGKIFAAKILNRYLEDYNNTLILNMTREVNNMSELNFPSIVRFVGHSPFNFNQKPKLTIITEFVPNGTLDDMIDNGDENWNETKRLIAIYGIAAGMAHSHSHNIIHRDLKPANVFLDESFHPKIGDFGLSKNILFDDKKINDSELKSGIKGSYAFLAPEVFTDLKYDKAGDVYAFSLIVYQLLTKSSFYRSSSRYKIMLGVPNGLRPELNDDIPQCYRKLISKCWEQNPEERLTFDEIVYLIKNDENFITQNVDKKEFLDYVHKIDELS</sequence>
<feature type="binding site" evidence="4">
    <location>
        <position position="375"/>
    </location>
    <ligand>
        <name>ATP</name>
        <dbReference type="ChEBI" id="CHEBI:30616"/>
    </ligand>
</feature>
<name>A0ABR2HA25_9EUKA</name>
<keyword evidence="3 4" id="KW-0067">ATP-binding</keyword>
<dbReference type="Proteomes" id="UP001470230">
    <property type="component" value="Unassembled WGS sequence"/>
</dbReference>
<dbReference type="InterPro" id="IPR008271">
    <property type="entry name" value="Ser/Thr_kinase_AS"/>
</dbReference>
<keyword evidence="1" id="KW-0418">Kinase</keyword>
<accession>A0ABR2HA25</accession>
<evidence type="ECO:0000256" key="1">
    <source>
        <dbReference type="ARBA" id="ARBA00022527"/>
    </source>
</evidence>
<gene>
    <name evidence="7" type="ORF">M9Y10_025582</name>
</gene>